<sequence length="89" mass="10609">METSLRFSSDSKKLRIHAKEKLSLDSRTLLQVLLGSLSFHSFKSFLYFSHTSCFFFTSFHFCSILLECWLCEMLFHVYRLVMMGEIYEM</sequence>
<evidence type="ECO:0000313" key="2">
    <source>
        <dbReference type="EMBL" id="PKA46351.1"/>
    </source>
</evidence>
<dbReference type="OrthoDB" id="503907at2759"/>
<dbReference type="Proteomes" id="UP000236161">
    <property type="component" value="Unassembled WGS sequence"/>
</dbReference>
<protein>
    <submittedName>
        <fullName evidence="2">Outer envelope pore protein 21, chloroplastic</fullName>
    </submittedName>
</protein>
<dbReference type="AlphaFoldDB" id="A0A2H9ZST3"/>
<proteinExistence type="predicted"/>
<name>A0A2H9ZST3_9ASPA</name>
<accession>A0A2H9ZST3</accession>
<gene>
    <name evidence="2" type="primary">OEP21</name>
    <name evidence="2" type="ORF">AXF42_Ash021577</name>
</gene>
<evidence type="ECO:0000313" key="3">
    <source>
        <dbReference type="Proteomes" id="UP000236161"/>
    </source>
</evidence>
<reference evidence="2 3" key="1">
    <citation type="journal article" date="2017" name="Nature">
        <title>The Apostasia genome and the evolution of orchids.</title>
        <authorList>
            <person name="Zhang G.Q."/>
            <person name="Liu K.W."/>
            <person name="Li Z."/>
            <person name="Lohaus R."/>
            <person name="Hsiao Y.Y."/>
            <person name="Niu S.C."/>
            <person name="Wang J.Y."/>
            <person name="Lin Y.C."/>
            <person name="Xu Q."/>
            <person name="Chen L.J."/>
            <person name="Yoshida K."/>
            <person name="Fujiwara S."/>
            <person name="Wang Z.W."/>
            <person name="Zhang Y.Q."/>
            <person name="Mitsuda N."/>
            <person name="Wang M."/>
            <person name="Liu G.H."/>
            <person name="Pecoraro L."/>
            <person name="Huang H.X."/>
            <person name="Xiao X.J."/>
            <person name="Lin M."/>
            <person name="Wu X.Y."/>
            <person name="Wu W.L."/>
            <person name="Chen Y.Y."/>
            <person name="Chang S.B."/>
            <person name="Sakamoto S."/>
            <person name="Ohme-Takagi M."/>
            <person name="Yagi M."/>
            <person name="Zeng S.J."/>
            <person name="Shen C.Y."/>
            <person name="Yeh C.M."/>
            <person name="Luo Y.B."/>
            <person name="Tsai W.C."/>
            <person name="Van de Peer Y."/>
            <person name="Liu Z.J."/>
        </authorList>
    </citation>
    <scope>NUCLEOTIDE SEQUENCE [LARGE SCALE GENOMIC DNA]</scope>
    <source>
        <strain evidence="3">cv. Shenzhen</strain>
        <tissue evidence="2">Stem</tissue>
    </source>
</reference>
<organism evidence="2 3">
    <name type="scientific">Apostasia shenzhenica</name>
    <dbReference type="NCBI Taxonomy" id="1088818"/>
    <lineage>
        <taxon>Eukaryota</taxon>
        <taxon>Viridiplantae</taxon>
        <taxon>Streptophyta</taxon>
        <taxon>Embryophyta</taxon>
        <taxon>Tracheophyta</taxon>
        <taxon>Spermatophyta</taxon>
        <taxon>Magnoliopsida</taxon>
        <taxon>Liliopsida</taxon>
        <taxon>Asparagales</taxon>
        <taxon>Orchidaceae</taxon>
        <taxon>Apostasioideae</taxon>
        <taxon>Apostasia</taxon>
    </lineage>
</organism>
<keyword evidence="3" id="KW-1185">Reference proteome</keyword>
<keyword evidence="1" id="KW-0472">Membrane</keyword>
<feature type="transmembrane region" description="Helical" evidence="1">
    <location>
        <begin position="54"/>
        <end position="75"/>
    </location>
</feature>
<dbReference type="EMBL" id="KZ454262">
    <property type="protein sequence ID" value="PKA46351.1"/>
    <property type="molecule type" value="Genomic_DNA"/>
</dbReference>
<keyword evidence="1" id="KW-0812">Transmembrane</keyword>
<evidence type="ECO:0000256" key="1">
    <source>
        <dbReference type="SAM" id="Phobius"/>
    </source>
</evidence>
<keyword evidence="1" id="KW-1133">Transmembrane helix</keyword>